<dbReference type="PRINTS" id="PR00138">
    <property type="entry name" value="MATRIXIN"/>
</dbReference>
<evidence type="ECO:0000256" key="11">
    <source>
        <dbReference type="PIRSR" id="PIRSR621190-1"/>
    </source>
</evidence>
<feature type="active site" evidence="11">
    <location>
        <position position="254"/>
    </location>
</feature>
<evidence type="ECO:0000256" key="4">
    <source>
        <dbReference type="ARBA" id="ARBA00022670"/>
    </source>
</evidence>
<feature type="binding site" evidence="12">
    <location>
        <position position="205"/>
    </location>
    <ligand>
        <name>Zn(2+)</name>
        <dbReference type="ChEBI" id="CHEBI:29105"/>
        <label>1</label>
    </ligand>
</feature>
<dbReference type="Pfam" id="PF01471">
    <property type="entry name" value="PG_binding_1"/>
    <property type="match status" value="1"/>
</dbReference>
<comment type="similarity">
    <text evidence="2">Belongs to the peptidase M10A family. Matrix metalloproteinases (MMPs) subfamily.</text>
</comment>
<dbReference type="SMART" id="SM00235">
    <property type="entry name" value="ZnMc"/>
    <property type="match status" value="1"/>
</dbReference>
<dbReference type="STRING" id="22663.A0A2I0L9Y4"/>
<keyword evidence="7" id="KW-0378">Hydrolase</keyword>
<dbReference type="GO" id="GO:0030198">
    <property type="term" value="P:extracellular matrix organization"/>
    <property type="evidence" value="ECO:0007669"/>
    <property type="project" value="TreeGrafter"/>
</dbReference>
<comment type="cofactor">
    <cofactor evidence="12">
        <name>Ca(2+)</name>
        <dbReference type="ChEBI" id="CHEBI:29108"/>
    </cofactor>
    <text evidence="12">Can bind about 5 Ca(2+) ions per subunit.</text>
</comment>
<feature type="binding site" evidence="12">
    <location>
        <position position="233"/>
    </location>
    <ligand>
        <name>Ca(2+)</name>
        <dbReference type="ChEBI" id="CHEBI:29108"/>
        <label>3</label>
    </ligand>
</feature>
<keyword evidence="10" id="KW-0865">Zymogen</keyword>
<keyword evidence="15" id="KW-1185">Reference proteome</keyword>
<keyword evidence="5 12" id="KW-0479">Metal-binding</keyword>
<feature type="binding site" evidence="12">
    <location>
        <position position="211"/>
    </location>
    <ligand>
        <name>Ca(2+)</name>
        <dbReference type="ChEBI" id="CHEBI:29108"/>
        <label>3</label>
    </ligand>
</feature>
<evidence type="ECO:0000256" key="9">
    <source>
        <dbReference type="ARBA" id="ARBA00023049"/>
    </source>
</evidence>
<feature type="binding site" evidence="12">
    <location>
        <position position="230"/>
    </location>
    <ligand>
        <name>Ca(2+)</name>
        <dbReference type="ChEBI" id="CHEBI:29108"/>
        <label>3</label>
    </ligand>
</feature>
<dbReference type="InterPro" id="IPR036365">
    <property type="entry name" value="PGBD-like_sf"/>
</dbReference>
<evidence type="ECO:0000256" key="10">
    <source>
        <dbReference type="ARBA" id="ARBA00023145"/>
    </source>
</evidence>
<feature type="binding site" evidence="12">
    <location>
        <position position="233"/>
    </location>
    <ligand>
        <name>Ca(2+)</name>
        <dbReference type="ChEBI" id="CHEBI:29108"/>
        <label>1</label>
    </ligand>
</feature>
<feature type="short sequence motif" description="Cysteine switch" evidence="13">
    <location>
        <begin position="104"/>
        <end position="131"/>
    </location>
</feature>
<accession>A0A2I0L9Y4</accession>
<dbReference type="PROSITE" id="PS00546">
    <property type="entry name" value="CYSTEINE_SWITCH"/>
    <property type="match status" value="1"/>
</dbReference>
<comment type="cofactor">
    <cofactor evidence="12">
        <name>Zn(2+)</name>
        <dbReference type="ChEBI" id="CHEBI:29105"/>
    </cofactor>
    <text evidence="12">Binds 2 Zn(2+) ions per subunit.</text>
</comment>
<evidence type="ECO:0000313" key="15">
    <source>
        <dbReference type="Proteomes" id="UP000233551"/>
    </source>
</evidence>
<dbReference type="GO" id="GO:0031012">
    <property type="term" value="C:extracellular matrix"/>
    <property type="evidence" value="ECO:0007669"/>
    <property type="project" value="InterPro"/>
</dbReference>
<keyword evidence="12" id="KW-0106">Calcium</keyword>
<dbReference type="InterPro" id="IPR021158">
    <property type="entry name" value="Pept_M10A_Zn_BS"/>
</dbReference>
<evidence type="ECO:0000256" key="5">
    <source>
        <dbReference type="ARBA" id="ARBA00022723"/>
    </source>
</evidence>
<evidence type="ECO:0000256" key="8">
    <source>
        <dbReference type="ARBA" id="ARBA00022833"/>
    </source>
</evidence>
<feature type="binding site" evidence="12">
    <location>
        <position position="263"/>
    </location>
    <ligand>
        <name>Zn(2+)</name>
        <dbReference type="ChEBI" id="CHEBI:29105"/>
        <label>2</label>
        <note>catalytic</note>
    </ligand>
</feature>
<keyword evidence="3" id="KW-0336">GPI-anchor</keyword>
<feature type="binding site" evidence="12">
    <location>
        <position position="257"/>
    </location>
    <ligand>
        <name>Zn(2+)</name>
        <dbReference type="ChEBI" id="CHEBI:29105"/>
        <label>2</label>
        <note>catalytic</note>
    </ligand>
</feature>
<dbReference type="OrthoDB" id="406838at2759"/>
<feature type="binding site" evidence="12">
    <location>
        <position position="271"/>
    </location>
    <ligand>
        <name>Zn(2+)</name>
        <dbReference type="ChEBI" id="CHEBI:29105"/>
        <label>2</label>
        <note>catalytic</note>
    </ligand>
</feature>
<dbReference type="PANTHER" id="PTHR10201:SF268">
    <property type="entry name" value="PEPTIDASE METALLOPEPTIDASE DOMAIN-CONTAINING PROTEIN"/>
    <property type="match status" value="1"/>
</dbReference>
<comment type="subcellular location">
    <subcellularLocation>
        <location evidence="1">Cell membrane</location>
        <topology evidence="1">Lipid-anchor</topology>
        <topology evidence="1">GPI-anchor</topology>
        <orientation evidence="1">Extracellular side</orientation>
    </subcellularLocation>
</comment>
<dbReference type="InterPro" id="IPR006026">
    <property type="entry name" value="Peptidase_Metallo"/>
</dbReference>
<dbReference type="GO" id="GO:0098552">
    <property type="term" value="C:side of membrane"/>
    <property type="evidence" value="ECO:0007669"/>
    <property type="project" value="UniProtKB-KW"/>
</dbReference>
<keyword evidence="9" id="KW-0482">Metalloprotease</keyword>
<dbReference type="AlphaFoldDB" id="A0A2I0L9Y4"/>
<feature type="binding site" evidence="12">
    <location>
        <position position="210"/>
    </location>
    <ligand>
        <name>Ca(2+)</name>
        <dbReference type="ChEBI" id="CHEBI:29108"/>
        <label>3</label>
    </ligand>
</feature>
<keyword evidence="3" id="KW-0325">Glycoprotein</keyword>
<dbReference type="InterPro" id="IPR024079">
    <property type="entry name" value="MetalloPept_cat_dom_sf"/>
</dbReference>
<keyword evidence="3" id="KW-0472">Membrane</keyword>
<dbReference type="CDD" id="cd04278">
    <property type="entry name" value="ZnMc_MMP"/>
    <property type="match status" value="1"/>
</dbReference>
<evidence type="ECO:0000256" key="2">
    <source>
        <dbReference type="ARBA" id="ARBA00009614"/>
    </source>
</evidence>
<name>A0A2I0L9Y4_PUNGR</name>
<keyword evidence="3" id="KW-0449">Lipoprotein</keyword>
<dbReference type="SUPFAM" id="SSF55486">
    <property type="entry name" value="Metalloproteases ('zincins'), catalytic domain"/>
    <property type="match status" value="1"/>
</dbReference>
<dbReference type="InterPro" id="IPR002477">
    <property type="entry name" value="Peptidoglycan-bd-like"/>
</dbReference>
<dbReference type="EMBL" id="PGOL01000091">
    <property type="protein sequence ID" value="PKI77487.1"/>
    <property type="molecule type" value="Genomic_DNA"/>
</dbReference>
<evidence type="ECO:0000256" key="12">
    <source>
        <dbReference type="PIRSR" id="PIRSR621190-2"/>
    </source>
</evidence>
<sequence>MAQLNLCSLVLVASFALLLAIHLSAAHPRKLMKSTKIPSLNEVKGYLQAYGYMERSEDHPTGTSGDSPITESSLKPAIRMYQEWNHLEVTGKLNSETIARMMTPRCGTPDIVRIPDKGVHHESKPGKFRVVAHYSFFKNMNPWSQRQLTYSFTSTIPSVPIGDLRAICTRAFQHWAAVSPFQFREAGQGEVANIMIGFYTGDHGDGYPFDGLGHTWAHAFSPRDGRLHYDGSENWSISTPTTDQTDLESVTLHEIGHTLGLAHSQDPDAVMYAYINTGVIKRQLQQDDINGIQALYPSK</sequence>
<dbReference type="PANTHER" id="PTHR10201">
    <property type="entry name" value="MATRIX METALLOPROTEINASE"/>
    <property type="match status" value="1"/>
</dbReference>
<keyword evidence="6" id="KW-0732">Signal</keyword>
<organism evidence="14 15">
    <name type="scientific">Punica granatum</name>
    <name type="common">Pomegranate</name>
    <dbReference type="NCBI Taxonomy" id="22663"/>
    <lineage>
        <taxon>Eukaryota</taxon>
        <taxon>Viridiplantae</taxon>
        <taxon>Streptophyta</taxon>
        <taxon>Embryophyta</taxon>
        <taxon>Tracheophyta</taxon>
        <taxon>Spermatophyta</taxon>
        <taxon>Magnoliopsida</taxon>
        <taxon>eudicotyledons</taxon>
        <taxon>Gunneridae</taxon>
        <taxon>Pentapetalae</taxon>
        <taxon>rosids</taxon>
        <taxon>malvids</taxon>
        <taxon>Myrtales</taxon>
        <taxon>Lythraceae</taxon>
        <taxon>Punica</taxon>
    </lineage>
</organism>
<dbReference type="GO" id="GO:0005886">
    <property type="term" value="C:plasma membrane"/>
    <property type="evidence" value="ECO:0007669"/>
    <property type="project" value="UniProtKB-SubCell"/>
</dbReference>
<evidence type="ECO:0000256" key="3">
    <source>
        <dbReference type="ARBA" id="ARBA00022622"/>
    </source>
</evidence>
<evidence type="ECO:0000256" key="7">
    <source>
        <dbReference type="ARBA" id="ARBA00022801"/>
    </source>
</evidence>
<feature type="binding site" evidence="12">
    <location>
        <position position="253"/>
    </location>
    <ligand>
        <name>Zn(2+)</name>
        <dbReference type="ChEBI" id="CHEBI:29105"/>
        <label>2</label>
        <note>catalytic</note>
    </ligand>
</feature>
<comment type="caution">
    <text evidence="14">The sequence shown here is derived from an EMBL/GenBank/DDBJ whole genome shotgun (WGS) entry which is preliminary data.</text>
</comment>
<dbReference type="Proteomes" id="UP000233551">
    <property type="component" value="Unassembled WGS sequence"/>
</dbReference>
<keyword evidence="8 12" id="KW-0862">Zinc</keyword>
<dbReference type="GO" id="GO:0004222">
    <property type="term" value="F:metalloendopeptidase activity"/>
    <property type="evidence" value="ECO:0007669"/>
    <property type="project" value="InterPro"/>
</dbReference>
<feature type="binding site" evidence="12">
    <location>
        <position position="228"/>
    </location>
    <ligand>
        <name>Zn(2+)</name>
        <dbReference type="ChEBI" id="CHEBI:29105"/>
        <label>1</label>
    </ligand>
</feature>
<feature type="binding site" evidence="12">
    <location>
        <position position="218"/>
    </location>
    <ligand>
        <name>Zn(2+)</name>
        <dbReference type="ChEBI" id="CHEBI:29105"/>
        <label>1</label>
    </ligand>
</feature>
<dbReference type="InterPro" id="IPR001818">
    <property type="entry name" value="Pept_M10_metallopeptidase"/>
</dbReference>
<feature type="binding site" description="in inhibited form" evidence="12">
    <location>
        <position position="106"/>
    </location>
    <ligand>
        <name>Zn(2+)</name>
        <dbReference type="ChEBI" id="CHEBI:29105"/>
        <label>2</label>
        <note>catalytic</note>
    </ligand>
</feature>
<protein>
    <submittedName>
        <fullName evidence="14">Uncharacterized protein</fullName>
    </submittedName>
</protein>
<dbReference type="Gene3D" id="3.40.390.10">
    <property type="entry name" value="Collagenase (Catalytic Domain)"/>
    <property type="match status" value="1"/>
</dbReference>
<dbReference type="GeneID" id="116214577"/>
<dbReference type="GO" id="GO:0006508">
    <property type="term" value="P:proteolysis"/>
    <property type="evidence" value="ECO:0007669"/>
    <property type="project" value="UniProtKB-KW"/>
</dbReference>
<gene>
    <name evidence="14" type="ORF">CRG98_002093</name>
</gene>
<dbReference type="GO" id="GO:0008270">
    <property type="term" value="F:zinc ion binding"/>
    <property type="evidence" value="ECO:0007669"/>
    <property type="project" value="InterPro"/>
</dbReference>
<evidence type="ECO:0000256" key="6">
    <source>
        <dbReference type="ARBA" id="ARBA00022729"/>
    </source>
</evidence>
<dbReference type="InterPro" id="IPR021190">
    <property type="entry name" value="Pept_M10A"/>
</dbReference>
<dbReference type="Pfam" id="PF00413">
    <property type="entry name" value="Peptidase_M10"/>
    <property type="match status" value="1"/>
</dbReference>
<dbReference type="GO" id="GO:0030574">
    <property type="term" value="P:collagen catabolic process"/>
    <property type="evidence" value="ECO:0007669"/>
    <property type="project" value="TreeGrafter"/>
</dbReference>
<dbReference type="InterPro" id="IPR033739">
    <property type="entry name" value="M10A_MMP"/>
</dbReference>
<evidence type="ECO:0000256" key="1">
    <source>
        <dbReference type="ARBA" id="ARBA00004471"/>
    </source>
</evidence>
<proteinExistence type="inferred from homology"/>
<feature type="binding site" evidence="12">
    <location>
        <position position="203"/>
    </location>
    <ligand>
        <name>Zn(2+)</name>
        <dbReference type="ChEBI" id="CHEBI:29105"/>
        <label>1</label>
    </ligand>
</feature>
<dbReference type="SUPFAM" id="SSF47090">
    <property type="entry name" value="PGBD-like"/>
    <property type="match status" value="1"/>
</dbReference>
<evidence type="ECO:0000256" key="13">
    <source>
        <dbReference type="PIRSR" id="PIRSR621190-5"/>
    </source>
</evidence>
<evidence type="ECO:0000313" key="14">
    <source>
        <dbReference type="EMBL" id="PKI77487.1"/>
    </source>
</evidence>
<keyword evidence="4" id="KW-0645">Protease</keyword>
<reference evidence="14 15" key="1">
    <citation type="submission" date="2017-11" db="EMBL/GenBank/DDBJ databases">
        <title>De-novo sequencing of pomegranate (Punica granatum L.) genome.</title>
        <authorList>
            <person name="Akparov Z."/>
            <person name="Amiraslanov A."/>
            <person name="Hajiyeva S."/>
            <person name="Abbasov M."/>
            <person name="Kaur K."/>
            <person name="Hamwieh A."/>
            <person name="Solovyev V."/>
            <person name="Salamov A."/>
            <person name="Braich B."/>
            <person name="Kosarev P."/>
            <person name="Mahmoud A."/>
            <person name="Hajiyev E."/>
            <person name="Babayeva S."/>
            <person name="Izzatullayeva V."/>
            <person name="Mammadov A."/>
            <person name="Mammadov A."/>
            <person name="Sharifova S."/>
            <person name="Ojaghi J."/>
            <person name="Eynullazada K."/>
            <person name="Bayramov B."/>
            <person name="Abdulazimova A."/>
            <person name="Shahmuradov I."/>
        </authorList>
    </citation>
    <scope>NUCLEOTIDE SEQUENCE [LARGE SCALE GENOMIC DNA]</scope>
    <source>
        <strain evidence="15">cv. AG2017</strain>
        <tissue evidence="14">Leaf</tissue>
    </source>
</reference>